<evidence type="ECO:0000313" key="2">
    <source>
        <dbReference type="Proteomes" id="UP000677054"/>
    </source>
</evidence>
<accession>A0A7R8XAX9</accession>
<dbReference type="OrthoDB" id="418242at2759"/>
<reference evidence="1" key="1">
    <citation type="submission" date="2020-11" db="EMBL/GenBank/DDBJ databases">
        <authorList>
            <person name="Tran Van P."/>
        </authorList>
    </citation>
    <scope>NUCLEOTIDE SEQUENCE</scope>
</reference>
<name>A0A7R8XAX9_9CRUS</name>
<sequence>MVKYALVYPQEPVLYLLKLRDYKNTSTEQPAGTTPTMQSCLANMKSQMLGPLQQPIIGSIGSRRLGICAGTNDLHPGRLAVVYTEEKTSRPWMGKITSVEEKEVTIHWYQGTYEKSWNPMTGVESLSTVPRESLLLWGFTLTDKRQLLRSETREELKRLYQETDQIMQREPETSEKKLCTVSRPFGKVLKSGRKMAAGSYEADRPMDEDWAPLILRFCAKGVLVK</sequence>
<protein>
    <submittedName>
        <fullName evidence="1">Uncharacterized protein</fullName>
    </submittedName>
</protein>
<organism evidence="1">
    <name type="scientific">Darwinula stevensoni</name>
    <dbReference type="NCBI Taxonomy" id="69355"/>
    <lineage>
        <taxon>Eukaryota</taxon>
        <taxon>Metazoa</taxon>
        <taxon>Ecdysozoa</taxon>
        <taxon>Arthropoda</taxon>
        <taxon>Crustacea</taxon>
        <taxon>Oligostraca</taxon>
        <taxon>Ostracoda</taxon>
        <taxon>Podocopa</taxon>
        <taxon>Podocopida</taxon>
        <taxon>Darwinulocopina</taxon>
        <taxon>Darwinuloidea</taxon>
        <taxon>Darwinulidae</taxon>
        <taxon>Darwinula</taxon>
    </lineage>
</organism>
<evidence type="ECO:0000313" key="1">
    <source>
        <dbReference type="EMBL" id="CAD7247208.1"/>
    </source>
</evidence>
<dbReference type="EMBL" id="LR900897">
    <property type="protein sequence ID" value="CAD7247208.1"/>
    <property type="molecule type" value="Genomic_DNA"/>
</dbReference>
<keyword evidence="2" id="KW-1185">Reference proteome</keyword>
<dbReference type="EMBL" id="CAJPEV010001380">
    <property type="protein sequence ID" value="CAG0892322.1"/>
    <property type="molecule type" value="Genomic_DNA"/>
</dbReference>
<proteinExistence type="predicted"/>
<dbReference type="AlphaFoldDB" id="A0A7R8XAX9"/>
<gene>
    <name evidence="1" type="ORF">DSTB1V02_LOCUS7042</name>
</gene>
<dbReference type="Proteomes" id="UP000677054">
    <property type="component" value="Unassembled WGS sequence"/>
</dbReference>